<dbReference type="GO" id="GO:0032297">
    <property type="term" value="P:negative regulation of DNA-templated DNA replication initiation"/>
    <property type="evidence" value="ECO:0007669"/>
    <property type="project" value="InterPro"/>
</dbReference>
<dbReference type="EMBL" id="CP029822">
    <property type="protein sequence ID" value="AZS51822.1"/>
    <property type="molecule type" value="Genomic_DNA"/>
</dbReference>
<dbReference type="InterPro" id="IPR027417">
    <property type="entry name" value="P-loop_NTPase"/>
</dbReference>
<reference evidence="4" key="1">
    <citation type="submission" date="2018-06" db="EMBL/GenBank/DDBJ databases">
        <title>Complete genome of Pseudomonas insecticola strain QZS01.</title>
        <authorList>
            <person name="Wang J."/>
            <person name="Su Q."/>
        </authorList>
    </citation>
    <scope>NUCLEOTIDE SEQUENCE [LARGE SCALE GENOMIC DNA]</scope>
    <source>
        <strain evidence="4">QZS01</strain>
    </source>
</reference>
<dbReference type="InterPro" id="IPR013317">
    <property type="entry name" value="DnaA_dom"/>
</dbReference>
<evidence type="ECO:0000259" key="2">
    <source>
        <dbReference type="Pfam" id="PF22688"/>
    </source>
</evidence>
<evidence type="ECO:0000313" key="3">
    <source>
        <dbReference type="EMBL" id="AZS51822.1"/>
    </source>
</evidence>
<dbReference type="InterPro" id="IPR055199">
    <property type="entry name" value="Hda_lid"/>
</dbReference>
<dbReference type="Pfam" id="PF00308">
    <property type="entry name" value="Bac_DnaA"/>
    <property type="match status" value="1"/>
</dbReference>
<protein>
    <submittedName>
        <fullName evidence="3">DnaA regulatory inactivator Hda</fullName>
    </submittedName>
</protein>
<gene>
    <name evidence="3" type="ORF">DM558_14065</name>
</gene>
<name>A0A3Q9JMR0_9GAMM</name>
<dbReference type="AlphaFoldDB" id="A0A3Q9JMR0"/>
<dbReference type="KEGG" id="emo:DM558_14065"/>
<keyword evidence="4" id="KW-1185">Reference proteome</keyword>
<dbReference type="Gene3D" id="3.40.50.300">
    <property type="entry name" value="P-loop containing nucleotide triphosphate hydrolases"/>
    <property type="match status" value="1"/>
</dbReference>
<dbReference type="Pfam" id="PF22688">
    <property type="entry name" value="Hda_lid"/>
    <property type="match status" value="1"/>
</dbReference>
<dbReference type="PANTHER" id="PTHR30050:SF5">
    <property type="entry name" value="DNAA REGULATORY INACTIVATOR HDA"/>
    <property type="match status" value="1"/>
</dbReference>
<accession>A0A3Q9JMR0</accession>
<dbReference type="Gene3D" id="1.10.8.60">
    <property type="match status" value="1"/>
</dbReference>
<sequence>MTNKSTQLALGIELSDDMTLANYYAGDNQAALTFLDQLCDPEATSAERLIYLWGNNGVGCSHLLQAACLQFQLTGRNAIYLPLEELICYTPEILENLEYYDLVCLDNIEVVVGNKIWQEALFHLFNRLRDDNKGLLIAANVSPYNLAIELADLKSRLSLALVFQLHPLSDDEKVKALKLRASCKGIDLSDEVASFILARSNRDMGNLLALLGQLDKASLVAKHKLTIPFVKQVFNW</sequence>
<dbReference type="InterPro" id="IPR017788">
    <property type="entry name" value="Hda"/>
</dbReference>
<dbReference type="GO" id="GO:0006270">
    <property type="term" value="P:DNA replication initiation"/>
    <property type="evidence" value="ECO:0007669"/>
    <property type="project" value="TreeGrafter"/>
</dbReference>
<dbReference type="SUPFAM" id="SSF52540">
    <property type="entry name" value="P-loop containing nucleoside triphosphate hydrolases"/>
    <property type="match status" value="1"/>
</dbReference>
<dbReference type="NCBIfam" id="TIGR03420">
    <property type="entry name" value="DnaA_homol_Hda"/>
    <property type="match status" value="1"/>
</dbReference>
<dbReference type="RefSeq" id="WP_127164511.1">
    <property type="nucleotide sequence ID" value="NZ_CP029822.1"/>
</dbReference>
<dbReference type="PANTHER" id="PTHR30050">
    <property type="entry name" value="CHROMOSOMAL REPLICATION INITIATOR PROTEIN DNAA"/>
    <property type="match status" value="1"/>
</dbReference>
<proteinExistence type="predicted"/>
<evidence type="ECO:0000259" key="1">
    <source>
        <dbReference type="Pfam" id="PF00308"/>
    </source>
</evidence>
<evidence type="ECO:0000313" key="4">
    <source>
        <dbReference type="Proteomes" id="UP000273143"/>
    </source>
</evidence>
<organism evidence="3 4">
    <name type="scientific">Entomomonas moraniae</name>
    <dbReference type="NCBI Taxonomy" id="2213226"/>
    <lineage>
        <taxon>Bacteria</taxon>
        <taxon>Pseudomonadati</taxon>
        <taxon>Pseudomonadota</taxon>
        <taxon>Gammaproteobacteria</taxon>
        <taxon>Pseudomonadales</taxon>
        <taxon>Pseudomonadaceae</taxon>
        <taxon>Entomomonas</taxon>
    </lineage>
</organism>
<dbReference type="Proteomes" id="UP000273143">
    <property type="component" value="Chromosome"/>
</dbReference>
<feature type="domain" description="Hda lid" evidence="2">
    <location>
        <begin position="170"/>
        <end position="233"/>
    </location>
</feature>
<feature type="domain" description="Chromosomal replication initiator protein DnaA ATPAse" evidence="1">
    <location>
        <begin position="19"/>
        <end position="162"/>
    </location>
</feature>